<organism evidence="1 2">
    <name type="scientific">Mucor flavus</name>
    <dbReference type="NCBI Taxonomy" id="439312"/>
    <lineage>
        <taxon>Eukaryota</taxon>
        <taxon>Fungi</taxon>
        <taxon>Fungi incertae sedis</taxon>
        <taxon>Mucoromycota</taxon>
        <taxon>Mucoromycotina</taxon>
        <taxon>Mucoromycetes</taxon>
        <taxon>Mucorales</taxon>
        <taxon>Mucorineae</taxon>
        <taxon>Mucoraceae</taxon>
        <taxon>Mucor</taxon>
    </lineage>
</organism>
<keyword evidence="2" id="KW-1185">Reference proteome</keyword>
<comment type="caution">
    <text evidence="1">The sequence shown here is derived from an EMBL/GenBank/DDBJ whole genome shotgun (WGS) entry which is preliminary data.</text>
</comment>
<evidence type="ECO:0000313" key="1">
    <source>
        <dbReference type="EMBL" id="GAA5816083.1"/>
    </source>
</evidence>
<dbReference type="Proteomes" id="UP001473302">
    <property type="component" value="Unassembled WGS sequence"/>
</dbReference>
<dbReference type="EMBL" id="BAABUK010000029">
    <property type="protein sequence ID" value="GAA5816083.1"/>
    <property type="molecule type" value="Genomic_DNA"/>
</dbReference>
<evidence type="ECO:0000313" key="2">
    <source>
        <dbReference type="Proteomes" id="UP001473302"/>
    </source>
</evidence>
<reference evidence="1 2" key="1">
    <citation type="submission" date="2024-04" db="EMBL/GenBank/DDBJ databases">
        <title>genome sequences of Mucor flavus KT1a and Helicostylum pulchrum KT1b strains isolated from the surface of a dry-aged beef.</title>
        <authorList>
            <person name="Toyotome T."/>
            <person name="Hosono M."/>
            <person name="Torimaru M."/>
            <person name="Fukuda K."/>
            <person name="Mikami N."/>
        </authorList>
    </citation>
    <scope>NUCLEOTIDE SEQUENCE [LARGE SCALE GENOMIC DNA]</scope>
    <source>
        <strain evidence="1 2">KT1a</strain>
    </source>
</reference>
<name>A0ABP9ZAE4_9FUNG</name>
<gene>
    <name evidence="1" type="ORF">MFLAVUS_009605</name>
</gene>
<protein>
    <submittedName>
        <fullName evidence="1">Uncharacterized protein</fullName>
    </submittedName>
</protein>
<accession>A0ABP9ZAE4</accession>
<proteinExistence type="predicted"/>
<sequence>MDPVEIRINTKRRSTGESMLRFYDVYNNASLKKNTEGRTLLDITVKEINLVFVRHENESIDPYTFIAKVQSLTKIANFVDRYFHVKSTYIPSIFVRAWDKEFENIDEFTVEVITMCYIQK</sequence>